<evidence type="ECO:0000256" key="2">
    <source>
        <dbReference type="ARBA" id="ARBA00023125"/>
    </source>
</evidence>
<dbReference type="InterPro" id="IPR039420">
    <property type="entry name" value="WalR-like"/>
</dbReference>
<keyword evidence="4" id="KW-0597">Phosphoprotein</keyword>
<dbReference type="Gene3D" id="3.40.50.2300">
    <property type="match status" value="1"/>
</dbReference>
<keyword evidence="8" id="KW-1185">Reference proteome</keyword>
<keyword evidence="3" id="KW-0804">Transcription</keyword>
<dbReference type="PANTHER" id="PTHR43214">
    <property type="entry name" value="TWO-COMPONENT RESPONSE REGULATOR"/>
    <property type="match status" value="1"/>
</dbReference>
<keyword evidence="1" id="KW-0805">Transcription regulation</keyword>
<name>A0ABY4MHH4_9ACTN</name>
<dbReference type="PRINTS" id="PR00038">
    <property type="entry name" value="HTHLUXR"/>
</dbReference>
<evidence type="ECO:0000259" key="5">
    <source>
        <dbReference type="PROSITE" id="PS50043"/>
    </source>
</evidence>
<evidence type="ECO:0000313" key="7">
    <source>
        <dbReference type="EMBL" id="UQA96802.1"/>
    </source>
</evidence>
<dbReference type="RefSeq" id="WP_248867723.1">
    <property type="nucleotide sequence ID" value="NZ_CP086322.1"/>
</dbReference>
<dbReference type="InterPro" id="IPR000792">
    <property type="entry name" value="Tscrpt_reg_LuxR_C"/>
</dbReference>
<dbReference type="SUPFAM" id="SSF52172">
    <property type="entry name" value="CheY-like"/>
    <property type="match status" value="1"/>
</dbReference>
<sequence>MKIRVVIACRNCLLREGVRSLLELAGDIEVIGDSDGRTPAIGHIGAAEPDLVIADLPTLDASTAGDTTLLMARFDRPPHLLVLVPVGTTDGIRRALESGAAGFLLTDMCSEQLVAGVRAAAAGFVVIPPKIMDAAMDRAVARPPINVSVPQVRLSALTESERKVLAALGRGLTNQQISVSLNLSPATVKTYVSRILVNLGLSNRTQAALLASRVDFGQLT</sequence>
<evidence type="ECO:0000256" key="3">
    <source>
        <dbReference type="ARBA" id="ARBA00023163"/>
    </source>
</evidence>
<dbReference type="SUPFAM" id="SSF46894">
    <property type="entry name" value="C-terminal effector domain of the bipartite response regulators"/>
    <property type="match status" value="1"/>
</dbReference>
<feature type="modified residue" description="4-aspartylphosphate" evidence="4">
    <location>
        <position position="55"/>
    </location>
</feature>
<organism evidence="7 8">
    <name type="scientific">Streptomyces halobius</name>
    <dbReference type="NCBI Taxonomy" id="2879846"/>
    <lineage>
        <taxon>Bacteria</taxon>
        <taxon>Bacillati</taxon>
        <taxon>Actinomycetota</taxon>
        <taxon>Actinomycetes</taxon>
        <taxon>Kitasatosporales</taxon>
        <taxon>Streptomycetaceae</taxon>
        <taxon>Streptomyces</taxon>
    </lineage>
</organism>
<evidence type="ECO:0000256" key="4">
    <source>
        <dbReference type="PROSITE-ProRule" id="PRU00169"/>
    </source>
</evidence>
<accession>A0ABY4MHH4</accession>
<dbReference type="Proteomes" id="UP000830115">
    <property type="component" value="Chromosome"/>
</dbReference>
<feature type="domain" description="HTH luxR-type" evidence="5">
    <location>
        <begin position="150"/>
        <end position="215"/>
    </location>
</feature>
<dbReference type="InterPro" id="IPR001789">
    <property type="entry name" value="Sig_transdc_resp-reg_receiver"/>
</dbReference>
<dbReference type="PANTHER" id="PTHR43214:SF24">
    <property type="entry name" value="TRANSCRIPTIONAL REGULATORY PROTEIN NARL-RELATED"/>
    <property type="match status" value="1"/>
</dbReference>
<reference evidence="7" key="1">
    <citation type="submission" date="2021-10" db="EMBL/GenBank/DDBJ databases">
        <title>Streptomyces nigrumlapis sp.nov.,an antimicrobial producing actinobacterium isolated from Black Gobi rocks.</title>
        <authorList>
            <person name="Wen Y."/>
            <person name="Zhang W."/>
            <person name="Liu X.G."/>
        </authorList>
    </citation>
    <scope>NUCLEOTIDE SEQUENCE</scope>
    <source>
        <strain evidence="7">ST13-2-2</strain>
    </source>
</reference>
<feature type="domain" description="Response regulatory" evidence="6">
    <location>
        <begin position="4"/>
        <end position="121"/>
    </location>
</feature>
<dbReference type="InterPro" id="IPR011006">
    <property type="entry name" value="CheY-like_superfamily"/>
</dbReference>
<evidence type="ECO:0000256" key="1">
    <source>
        <dbReference type="ARBA" id="ARBA00023015"/>
    </source>
</evidence>
<proteinExistence type="predicted"/>
<gene>
    <name evidence="7" type="ORF">K9S39_37420</name>
</gene>
<dbReference type="CDD" id="cd06170">
    <property type="entry name" value="LuxR_C_like"/>
    <property type="match status" value="1"/>
</dbReference>
<protein>
    <submittedName>
        <fullName evidence="7">Response regulator transcription factor</fullName>
    </submittedName>
</protein>
<dbReference type="EMBL" id="CP086322">
    <property type="protein sequence ID" value="UQA96802.1"/>
    <property type="molecule type" value="Genomic_DNA"/>
</dbReference>
<dbReference type="SMART" id="SM00421">
    <property type="entry name" value="HTH_LUXR"/>
    <property type="match status" value="1"/>
</dbReference>
<dbReference type="Pfam" id="PF00196">
    <property type="entry name" value="GerE"/>
    <property type="match status" value="1"/>
</dbReference>
<dbReference type="InterPro" id="IPR016032">
    <property type="entry name" value="Sig_transdc_resp-reg_C-effctor"/>
</dbReference>
<dbReference type="PROSITE" id="PS50110">
    <property type="entry name" value="RESPONSE_REGULATORY"/>
    <property type="match status" value="1"/>
</dbReference>
<evidence type="ECO:0000313" key="8">
    <source>
        <dbReference type="Proteomes" id="UP000830115"/>
    </source>
</evidence>
<dbReference type="PROSITE" id="PS50043">
    <property type="entry name" value="HTH_LUXR_2"/>
    <property type="match status" value="1"/>
</dbReference>
<keyword evidence="2" id="KW-0238">DNA-binding</keyword>
<evidence type="ECO:0000259" key="6">
    <source>
        <dbReference type="PROSITE" id="PS50110"/>
    </source>
</evidence>